<feature type="transmembrane region" description="Helical" evidence="1">
    <location>
        <begin position="151"/>
        <end position="184"/>
    </location>
</feature>
<feature type="transmembrane region" description="Helical" evidence="1">
    <location>
        <begin position="119"/>
        <end position="139"/>
    </location>
</feature>
<keyword evidence="3" id="KW-1185">Reference proteome</keyword>
<organism evidence="2 3">
    <name type="scientific">Wansuia hejianensis</name>
    <dbReference type="NCBI Taxonomy" id="2763667"/>
    <lineage>
        <taxon>Bacteria</taxon>
        <taxon>Bacillati</taxon>
        <taxon>Bacillota</taxon>
        <taxon>Clostridia</taxon>
        <taxon>Lachnospirales</taxon>
        <taxon>Lachnospiraceae</taxon>
        <taxon>Wansuia</taxon>
    </lineage>
</organism>
<dbReference type="AlphaFoldDB" id="A0A7G9GHE1"/>
<evidence type="ECO:0000313" key="2">
    <source>
        <dbReference type="EMBL" id="QNM10223.1"/>
    </source>
</evidence>
<evidence type="ECO:0000313" key="3">
    <source>
        <dbReference type="Proteomes" id="UP000515860"/>
    </source>
</evidence>
<accession>A0A7G9GHE1</accession>
<feature type="transmembrane region" description="Helical" evidence="1">
    <location>
        <begin position="343"/>
        <end position="364"/>
    </location>
</feature>
<dbReference type="EMBL" id="CP060635">
    <property type="protein sequence ID" value="QNM10223.1"/>
    <property type="molecule type" value="Genomic_DNA"/>
</dbReference>
<dbReference type="RefSeq" id="WP_118646079.1">
    <property type="nucleotide sequence ID" value="NZ_CP060635.1"/>
</dbReference>
<sequence>MNLSKRFKRAENWKSRLCGWADRDWDKFDLIFMAVVFMICYVSFVQGDIMVTGNRSFLMHTNPLNFYDACAEWTNDYGANYLPSTFLMFAIWNLPLRLFGRVPSDVMTNSLLNNMWYKMLPVIFFFASAVLIYKICIQAGFGEKKARICKYAFLICPLALFSQMIFSQYDIFTVFFILLGYYYYLRREHWKFVLFFGIAVTFKYQAVIYFLVFLLLKEKKIFKILRDAVLVALPTVIEILIYYPSASFRKSVLGFSALTYVETGLDLGGLRPINVFLVVILVLLIAAYLIKIENKDKIFDWTLFLANGVSFAFFGMVAFHPQWLLLAVPFMILAIQQNKNCKLLWILQNILIIALYTLVVQNWAGNVDQNLFRYSVFKGVAPSGWAITMQDILSYDNQIYLFTCIWVILLLYFVLSYPRFVQNDRTALEKDTLVNIRIAFAVGFLAWAGPAFICLASAAKGEFQMIDNISEAEYTPIAVTENQIVTQQFNNTAEEIYDLELYIGNYDRINHSDLEMEIIEADSEKTIFETRIPVNTISENNSWYTLIREPVDVIPGKIYLINIKSNANVNDCIAVYSDGMYNSDRSLEINGEIQTGTLAFKIKGRK</sequence>
<gene>
    <name evidence="2" type="ORF">H9Q79_08150</name>
</gene>
<feature type="transmembrane region" description="Helical" evidence="1">
    <location>
        <begin position="399"/>
        <end position="418"/>
    </location>
</feature>
<reference evidence="2 3" key="1">
    <citation type="submission" date="2020-08" db="EMBL/GenBank/DDBJ databases">
        <authorList>
            <person name="Liu C."/>
            <person name="Sun Q."/>
        </authorList>
    </citation>
    <scope>NUCLEOTIDE SEQUENCE [LARGE SCALE GENOMIC DNA]</scope>
    <source>
        <strain evidence="2 3">NSJ-29</strain>
    </source>
</reference>
<protein>
    <submittedName>
        <fullName evidence="2">Uncharacterized protein</fullName>
    </submittedName>
</protein>
<feature type="transmembrane region" description="Helical" evidence="1">
    <location>
        <begin position="273"/>
        <end position="290"/>
    </location>
</feature>
<dbReference type="KEGG" id="whj:H9Q79_08150"/>
<dbReference type="Proteomes" id="UP000515860">
    <property type="component" value="Chromosome"/>
</dbReference>
<proteinExistence type="predicted"/>
<feature type="transmembrane region" description="Helical" evidence="1">
    <location>
        <begin position="30"/>
        <end position="51"/>
    </location>
</feature>
<keyword evidence="1" id="KW-0812">Transmembrane</keyword>
<name>A0A7G9GHE1_9FIRM</name>
<feature type="transmembrane region" description="Helical" evidence="1">
    <location>
        <begin position="81"/>
        <end position="99"/>
    </location>
</feature>
<feature type="transmembrane region" description="Helical" evidence="1">
    <location>
        <begin position="302"/>
        <end position="323"/>
    </location>
</feature>
<feature type="transmembrane region" description="Helical" evidence="1">
    <location>
        <begin position="438"/>
        <end position="459"/>
    </location>
</feature>
<feature type="transmembrane region" description="Helical" evidence="1">
    <location>
        <begin position="228"/>
        <end position="245"/>
    </location>
</feature>
<feature type="transmembrane region" description="Helical" evidence="1">
    <location>
        <begin position="190"/>
        <end position="216"/>
    </location>
</feature>
<evidence type="ECO:0000256" key="1">
    <source>
        <dbReference type="SAM" id="Phobius"/>
    </source>
</evidence>
<keyword evidence="1" id="KW-1133">Transmembrane helix</keyword>
<keyword evidence="1" id="KW-0472">Membrane</keyword>